<evidence type="ECO:0000256" key="3">
    <source>
        <dbReference type="ARBA" id="ARBA00022723"/>
    </source>
</evidence>
<feature type="binding site" evidence="8">
    <location>
        <position position="124"/>
    </location>
    <ligand>
        <name>Cu cation</name>
        <dbReference type="ChEBI" id="CHEBI:23378"/>
    </ligand>
</feature>
<dbReference type="InterPro" id="IPR052721">
    <property type="entry name" value="ET_Amicyanin"/>
</dbReference>
<keyword evidence="4" id="KW-0574">Periplasm</keyword>
<dbReference type="EMBL" id="QFPN01000004">
    <property type="protein sequence ID" value="PZQ16210.1"/>
    <property type="molecule type" value="Genomic_DNA"/>
</dbReference>
<name>A0A2W5MRF1_ANCNO</name>
<comment type="cofactor">
    <cofactor evidence="8">
        <name>Cu cation</name>
        <dbReference type="ChEBI" id="CHEBI:23378"/>
    </cofactor>
    <text evidence="8">Binds 1 copper ion per subunit.</text>
</comment>
<dbReference type="Proteomes" id="UP000249577">
    <property type="component" value="Unassembled WGS sequence"/>
</dbReference>
<accession>A0A2W5MRF1</accession>
<evidence type="ECO:0000256" key="1">
    <source>
        <dbReference type="ARBA" id="ARBA00004418"/>
    </source>
</evidence>
<evidence type="ECO:0000256" key="2">
    <source>
        <dbReference type="ARBA" id="ARBA00022448"/>
    </source>
</evidence>
<dbReference type="Pfam" id="PF00127">
    <property type="entry name" value="Copper-bind"/>
    <property type="match status" value="1"/>
</dbReference>
<protein>
    <recommendedName>
        <fullName evidence="7">Amicyanin</fullName>
    </recommendedName>
</protein>
<feature type="domain" description="Blue (type 1) copper" evidence="9">
    <location>
        <begin position="50"/>
        <end position="134"/>
    </location>
</feature>
<evidence type="ECO:0000259" key="9">
    <source>
        <dbReference type="Pfam" id="PF00127"/>
    </source>
</evidence>
<evidence type="ECO:0000256" key="6">
    <source>
        <dbReference type="ARBA" id="ARBA00023008"/>
    </source>
</evidence>
<dbReference type="InterPro" id="IPR002386">
    <property type="entry name" value="Amicyanin/Pseudoazurin"/>
</dbReference>
<keyword evidence="3 8" id="KW-0479">Metal-binding</keyword>
<dbReference type="GO" id="GO:0042597">
    <property type="term" value="C:periplasmic space"/>
    <property type="evidence" value="ECO:0007669"/>
    <property type="project" value="UniProtKB-SubCell"/>
</dbReference>
<keyword evidence="6 8" id="KW-0186">Copper</keyword>
<dbReference type="Gene3D" id="2.60.40.420">
    <property type="entry name" value="Cupredoxins - blue copper proteins"/>
    <property type="match status" value="1"/>
</dbReference>
<dbReference type="InterPro" id="IPR013475">
    <property type="entry name" value="Amicyanin_Para/Methyl"/>
</dbReference>
<dbReference type="PANTHER" id="PTHR36507">
    <property type="entry name" value="BLL1555 PROTEIN"/>
    <property type="match status" value="1"/>
</dbReference>
<dbReference type="PRINTS" id="PR00155">
    <property type="entry name" value="AMICYANIN"/>
</dbReference>
<feature type="binding site" evidence="8">
    <location>
        <position position="81"/>
    </location>
    <ligand>
        <name>Cu cation</name>
        <dbReference type="ChEBI" id="CHEBI:23378"/>
    </ligand>
</feature>
<dbReference type="SUPFAM" id="SSF49503">
    <property type="entry name" value="Cupredoxins"/>
    <property type="match status" value="1"/>
</dbReference>
<evidence type="ECO:0000256" key="5">
    <source>
        <dbReference type="ARBA" id="ARBA00022982"/>
    </source>
</evidence>
<dbReference type="PANTHER" id="PTHR36507:SF1">
    <property type="entry name" value="BLL1555 PROTEIN"/>
    <property type="match status" value="1"/>
</dbReference>
<dbReference type="InterPro" id="IPR006311">
    <property type="entry name" value="TAT_signal"/>
</dbReference>
<comment type="subcellular location">
    <subcellularLocation>
        <location evidence="1">Periplasm</location>
    </subcellularLocation>
</comment>
<organism evidence="10 11">
    <name type="scientific">Ancylobacter novellus</name>
    <name type="common">Thiobacillus novellus</name>
    <dbReference type="NCBI Taxonomy" id="921"/>
    <lineage>
        <taxon>Bacteria</taxon>
        <taxon>Pseudomonadati</taxon>
        <taxon>Pseudomonadota</taxon>
        <taxon>Alphaproteobacteria</taxon>
        <taxon>Hyphomicrobiales</taxon>
        <taxon>Xanthobacteraceae</taxon>
        <taxon>Ancylobacter</taxon>
    </lineage>
</organism>
<comment type="caution">
    <text evidence="10">The sequence shown here is derived from an EMBL/GenBank/DDBJ whole genome shotgun (WGS) entry which is preliminary data.</text>
</comment>
<dbReference type="PROSITE" id="PS00196">
    <property type="entry name" value="COPPER_BLUE"/>
    <property type="match status" value="1"/>
</dbReference>
<evidence type="ECO:0000256" key="7">
    <source>
        <dbReference type="NCBIfam" id="TIGR02657"/>
    </source>
</evidence>
<dbReference type="InterPro" id="IPR035668">
    <property type="entry name" value="Amicyanin"/>
</dbReference>
<dbReference type="GO" id="GO:0009055">
    <property type="term" value="F:electron transfer activity"/>
    <property type="evidence" value="ECO:0007669"/>
    <property type="project" value="UniProtKB-UniRule"/>
</dbReference>
<proteinExistence type="predicted"/>
<dbReference type="PROSITE" id="PS51318">
    <property type="entry name" value="TAT"/>
    <property type="match status" value="1"/>
</dbReference>
<dbReference type="InterPro" id="IPR008972">
    <property type="entry name" value="Cupredoxin"/>
</dbReference>
<sequence length="135" mass="14343">MTKADALPALDRRSLIVAGAVAAAAVVLAPRRAGAAEPAEVVEGAGGTQQIEIKDMAFGTPEVTIKVGESVTWTNKDEIAHNVHMRTGPMKGNPKAQGPMLSQNQTYTLKFNEPGTYIYICTPHPMMKGKVIVEA</sequence>
<evidence type="ECO:0000256" key="4">
    <source>
        <dbReference type="ARBA" id="ARBA00022764"/>
    </source>
</evidence>
<dbReference type="CDD" id="cd13921">
    <property type="entry name" value="Amicyanin"/>
    <property type="match status" value="1"/>
</dbReference>
<dbReference type="InterPro" id="IPR000923">
    <property type="entry name" value="BlueCu_1"/>
</dbReference>
<evidence type="ECO:0000313" key="11">
    <source>
        <dbReference type="Proteomes" id="UP000249577"/>
    </source>
</evidence>
<dbReference type="GO" id="GO:0005507">
    <property type="term" value="F:copper ion binding"/>
    <property type="evidence" value="ECO:0007669"/>
    <property type="project" value="UniProtKB-UniRule"/>
</dbReference>
<reference evidence="10 11" key="1">
    <citation type="submission" date="2017-08" db="EMBL/GenBank/DDBJ databases">
        <title>Infants hospitalized years apart are colonized by the same room-sourced microbial strains.</title>
        <authorList>
            <person name="Brooks B."/>
            <person name="Olm M.R."/>
            <person name="Firek B.A."/>
            <person name="Baker R."/>
            <person name="Thomas B.C."/>
            <person name="Morowitz M.J."/>
            <person name="Banfield J.F."/>
        </authorList>
    </citation>
    <scope>NUCLEOTIDE SEQUENCE [LARGE SCALE GENOMIC DNA]</scope>
    <source>
        <strain evidence="10">S2_005_003_R2_43</strain>
    </source>
</reference>
<gene>
    <name evidence="10" type="ORF">DI565_10520</name>
</gene>
<dbReference type="InterPro" id="IPR028871">
    <property type="entry name" value="BlueCu_1_BS"/>
</dbReference>
<feature type="binding site" evidence="8">
    <location>
        <position position="121"/>
    </location>
    <ligand>
        <name>Cu cation</name>
        <dbReference type="ChEBI" id="CHEBI:23378"/>
    </ligand>
</feature>
<keyword evidence="2" id="KW-0813">Transport</keyword>
<dbReference type="NCBIfam" id="TIGR02657">
    <property type="entry name" value="amicyanin"/>
    <property type="match status" value="1"/>
</dbReference>
<keyword evidence="5" id="KW-0249">Electron transport</keyword>
<evidence type="ECO:0000256" key="8">
    <source>
        <dbReference type="PIRSR" id="PIRSR602386-1"/>
    </source>
</evidence>
<evidence type="ECO:0000313" key="10">
    <source>
        <dbReference type="EMBL" id="PZQ16210.1"/>
    </source>
</evidence>
<dbReference type="AlphaFoldDB" id="A0A2W5MRF1"/>